<dbReference type="AlphaFoldDB" id="J3L239"/>
<dbReference type="Gramene" id="OB01G32950.1">
    <property type="protein sequence ID" value="OB01G32950.1"/>
    <property type="gene ID" value="OB01G32950"/>
</dbReference>
<keyword evidence="2" id="KW-1185">Reference proteome</keyword>
<reference evidence="1" key="2">
    <citation type="submission" date="2013-04" db="UniProtKB">
        <authorList>
            <consortium name="EnsemblPlants"/>
        </authorList>
    </citation>
    <scope>IDENTIFICATION</scope>
</reference>
<evidence type="ECO:0000313" key="2">
    <source>
        <dbReference type="Proteomes" id="UP000006038"/>
    </source>
</evidence>
<organism evidence="1">
    <name type="scientific">Oryza brachyantha</name>
    <name type="common">malo sina</name>
    <dbReference type="NCBI Taxonomy" id="4533"/>
    <lineage>
        <taxon>Eukaryota</taxon>
        <taxon>Viridiplantae</taxon>
        <taxon>Streptophyta</taxon>
        <taxon>Embryophyta</taxon>
        <taxon>Tracheophyta</taxon>
        <taxon>Spermatophyta</taxon>
        <taxon>Magnoliopsida</taxon>
        <taxon>Liliopsida</taxon>
        <taxon>Poales</taxon>
        <taxon>Poaceae</taxon>
        <taxon>BOP clade</taxon>
        <taxon>Oryzoideae</taxon>
        <taxon>Oryzeae</taxon>
        <taxon>Oryzinae</taxon>
        <taxon>Oryza</taxon>
    </lineage>
</organism>
<proteinExistence type="predicted"/>
<dbReference type="Proteomes" id="UP000006038">
    <property type="component" value="Chromosome 1"/>
</dbReference>
<reference evidence="1" key="1">
    <citation type="journal article" date="2013" name="Nat. Commun.">
        <title>Whole-genome sequencing of Oryza brachyantha reveals mechanisms underlying Oryza genome evolution.</title>
        <authorList>
            <person name="Chen J."/>
            <person name="Huang Q."/>
            <person name="Gao D."/>
            <person name="Wang J."/>
            <person name="Lang Y."/>
            <person name="Liu T."/>
            <person name="Li B."/>
            <person name="Bai Z."/>
            <person name="Luis Goicoechea J."/>
            <person name="Liang C."/>
            <person name="Chen C."/>
            <person name="Zhang W."/>
            <person name="Sun S."/>
            <person name="Liao Y."/>
            <person name="Zhang X."/>
            <person name="Yang L."/>
            <person name="Song C."/>
            <person name="Wang M."/>
            <person name="Shi J."/>
            <person name="Liu G."/>
            <person name="Liu J."/>
            <person name="Zhou H."/>
            <person name="Zhou W."/>
            <person name="Yu Q."/>
            <person name="An N."/>
            <person name="Chen Y."/>
            <person name="Cai Q."/>
            <person name="Wang B."/>
            <person name="Liu B."/>
            <person name="Min J."/>
            <person name="Huang Y."/>
            <person name="Wu H."/>
            <person name="Li Z."/>
            <person name="Zhang Y."/>
            <person name="Yin Y."/>
            <person name="Song W."/>
            <person name="Jiang J."/>
            <person name="Jackson S.A."/>
            <person name="Wing R.A."/>
            <person name="Wang J."/>
            <person name="Chen M."/>
        </authorList>
    </citation>
    <scope>NUCLEOTIDE SEQUENCE [LARGE SCALE GENOMIC DNA]</scope>
    <source>
        <strain evidence="1">cv. IRGC 101232</strain>
    </source>
</reference>
<protein>
    <submittedName>
        <fullName evidence="1">Uncharacterized protein</fullName>
    </submittedName>
</protein>
<name>J3L239_ORYBR</name>
<evidence type="ECO:0000313" key="1">
    <source>
        <dbReference type="EnsemblPlants" id="OB01G32950.1"/>
    </source>
</evidence>
<dbReference type="HOGENOM" id="CLU_3038560_0_0_1"/>
<dbReference type="EnsemblPlants" id="OB01G32950.1">
    <property type="protein sequence ID" value="OB01G32950.1"/>
    <property type="gene ID" value="OB01G32950"/>
</dbReference>
<sequence length="55" mass="6171">MILYSTTEAGISTNIHESLKQFDRIQSHLGRVFVTPSVSLSLVFHAHVSRTAKRC</sequence>
<accession>J3L239</accession>